<dbReference type="CDD" id="cd06849">
    <property type="entry name" value="lipoyl_domain"/>
    <property type="match status" value="1"/>
</dbReference>
<organism evidence="3 4">
    <name type="scientific">Thermococcus barophilus</name>
    <dbReference type="NCBI Taxonomy" id="55802"/>
    <lineage>
        <taxon>Archaea</taxon>
        <taxon>Methanobacteriati</taxon>
        <taxon>Methanobacteriota</taxon>
        <taxon>Thermococci</taxon>
        <taxon>Thermococcales</taxon>
        <taxon>Thermococcaceae</taxon>
        <taxon>Thermococcus</taxon>
    </lineage>
</organism>
<dbReference type="PROSITE" id="PS50968">
    <property type="entry name" value="BIOTINYL_LIPOYL"/>
    <property type="match status" value="1"/>
</dbReference>
<evidence type="ECO:0000259" key="2">
    <source>
        <dbReference type="PROSITE" id="PS50968"/>
    </source>
</evidence>
<dbReference type="STRING" id="55802.TBCH5v1_2562"/>
<dbReference type="GO" id="GO:0006086">
    <property type="term" value="P:pyruvate decarboxylation to acetyl-CoA"/>
    <property type="evidence" value="ECO:0007669"/>
    <property type="project" value="InterPro"/>
</dbReference>
<dbReference type="Gene3D" id="2.40.50.100">
    <property type="match status" value="1"/>
</dbReference>
<name>A0A0S1XFH9_THEBA</name>
<dbReference type="GO" id="GO:0004742">
    <property type="term" value="F:dihydrolipoyllysine-residue acetyltransferase activity"/>
    <property type="evidence" value="ECO:0007669"/>
    <property type="project" value="UniProtKB-EC"/>
</dbReference>
<keyword evidence="3" id="KW-0012">Acyltransferase</keyword>
<dbReference type="Proteomes" id="UP000066042">
    <property type="component" value="Chromosome"/>
</dbReference>
<dbReference type="InterPro" id="IPR045257">
    <property type="entry name" value="E2/Pdx1"/>
</dbReference>
<keyword evidence="1" id="KW-0450">Lipoyl</keyword>
<gene>
    <name evidence="3" type="ORF">TBCH5v1_2562</name>
</gene>
<dbReference type="InterPro" id="IPR003016">
    <property type="entry name" value="2-oxoA_DH_lipoyl-BS"/>
</dbReference>
<dbReference type="EMBL" id="CP013050">
    <property type="protein sequence ID" value="ALM76451.1"/>
    <property type="molecule type" value="Genomic_DNA"/>
</dbReference>
<proteinExistence type="predicted"/>
<dbReference type="EC" id="2.3.1.12" evidence="3"/>
<protein>
    <submittedName>
        <fullName evidence="3">Branched-chain alpha-keto acid dehydrogenase subunit E2</fullName>
        <ecNumber evidence="3">2.3.1.12</ecNumber>
    </submittedName>
</protein>
<dbReference type="Pfam" id="PF00364">
    <property type="entry name" value="Biotin_lipoyl"/>
    <property type="match status" value="1"/>
</dbReference>
<feature type="domain" description="Lipoyl-binding" evidence="2">
    <location>
        <begin position="6"/>
        <end position="81"/>
    </location>
</feature>
<dbReference type="PATRIC" id="fig|55802.8.peg.2547"/>
<dbReference type="InterPro" id="IPR000089">
    <property type="entry name" value="Biotin_lipoyl"/>
</dbReference>
<reference evidence="3 4" key="1">
    <citation type="journal article" date="2016" name="Genome Announc.">
        <title>Complete genome sequence of the hyperthermophilic and piezophilic archaeon Thermococcus barophilus Ch5, capable of growth at the expense of hydrogenogenesis from carbon monoxide and formate.</title>
        <authorList>
            <person name="Oger P."/>
            <person name="Sokolova T.G."/>
            <person name="Kozhevnikova D.A."/>
            <person name="Taranov E.A."/>
            <person name="Vannier P."/>
            <person name="Lee H.S."/>
            <person name="Kwon K.K."/>
            <person name="Kang S.G."/>
            <person name="Lee J.H."/>
            <person name="Bonch-Osmolovskaya E.A."/>
            <person name="Lebedinsky A.V."/>
        </authorList>
    </citation>
    <scope>NUCLEOTIDE SEQUENCE [LARGE SCALE GENOMIC DNA]</scope>
    <source>
        <strain evidence="4">Ch5</strain>
    </source>
</reference>
<dbReference type="GO" id="GO:0045254">
    <property type="term" value="C:pyruvate dehydrogenase complex"/>
    <property type="evidence" value="ECO:0007669"/>
    <property type="project" value="InterPro"/>
</dbReference>
<sequence length="84" mass="9130">MITMKKVNVIMPKFGLTMTKGTIVEWKKKVGEKVEKGEAIATVESEKITGEVEAPANGILIEILHDVGDEVPVGEPIAIIEVEE</sequence>
<dbReference type="AlphaFoldDB" id="A0A0S1XFH9"/>
<evidence type="ECO:0000313" key="3">
    <source>
        <dbReference type="EMBL" id="ALM76451.1"/>
    </source>
</evidence>
<accession>A0A0S1XFH9</accession>
<dbReference type="PANTHER" id="PTHR23151:SF90">
    <property type="entry name" value="DIHYDROLIPOYLLYSINE-RESIDUE ACETYLTRANSFERASE COMPONENT OF PYRUVATE DEHYDROGENASE COMPLEX, MITOCHONDRIAL-RELATED"/>
    <property type="match status" value="1"/>
</dbReference>
<evidence type="ECO:0000313" key="4">
    <source>
        <dbReference type="Proteomes" id="UP000066042"/>
    </source>
</evidence>
<dbReference type="PROSITE" id="PS00189">
    <property type="entry name" value="LIPOYL"/>
    <property type="match status" value="1"/>
</dbReference>
<evidence type="ECO:0000256" key="1">
    <source>
        <dbReference type="ARBA" id="ARBA00022823"/>
    </source>
</evidence>
<dbReference type="InterPro" id="IPR011053">
    <property type="entry name" value="Single_hybrid_motif"/>
</dbReference>
<dbReference type="SUPFAM" id="SSF51230">
    <property type="entry name" value="Single hybrid motif"/>
    <property type="match status" value="1"/>
</dbReference>
<dbReference type="PANTHER" id="PTHR23151">
    <property type="entry name" value="DIHYDROLIPOAMIDE ACETYL/SUCCINYL-TRANSFERASE-RELATED"/>
    <property type="match status" value="1"/>
</dbReference>
<keyword evidence="3" id="KW-0808">Transferase</keyword>